<organism evidence="3 4">
    <name type="scientific">Oldenlandia corymbosa var. corymbosa</name>
    <dbReference type="NCBI Taxonomy" id="529605"/>
    <lineage>
        <taxon>Eukaryota</taxon>
        <taxon>Viridiplantae</taxon>
        <taxon>Streptophyta</taxon>
        <taxon>Embryophyta</taxon>
        <taxon>Tracheophyta</taxon>
        <taxon>Spermatophyta</taxon>
        <taxon>Magnoliopsida</taxon>
        <taxon>eudicotyledons</taxon>
        <taxon>Gunneridae</taxon>
        <taxon>Pentapetalae</taxon>
        <taxon>asterids</taxon>
        <taxon>lamiids</taxon>
        <taxon>Gentianales</taxon>
        <taxon>Rubiaceae</taxon>
        <taxon>Rubioideae</taxon>
        <taxon>Spermacoceae</taxon>
        <taxon>Hedyotis-Oldenlandia complex</taxon>
        <taxon>Oldenlandia</taxon>
    </lineage>
</organism>
<feature type="region of interest" description="Disordered" evidence="1">
    <location>
        <begin position="81"/>
        <end position="138"/>
    </location>
</feature>
<dbReference type="GO" id="GO:0005634">
    <property type="term" value="C:nucleus"/>
    <property type="evidence" value="ECO:0007669"/>
    <property type="project" value="TreeGrafter"/>
</dbReference>
<reference evidence="3" key="1">
    <citation type="submission" date="2023-03" db="EMBL/GenBank/DDBJ databases">
        <authorList>
            <person name="Julca I."/>
        </authorList>
    </citation>
    <scope>NUCLEOTIDE SEQUENCE</scope>
</reference>
<accession>A0AAV1EGX0</accession>
<dbReference type="InterPro" id="IPR031737">
    <property type="entry name" value="CNDH2_C"/>
</dbReference>
<keyword evidence="4" id="KW-1185">Reference proteome</keyword>
<name>A0AAV1EGX0_OLDCO</name>
<protein>
    <submittedName>
        <fullName evidence="3">OLC1v1020512C1</fullName>
    </submittedName>
</protein>
<dbReference type="GO" id="GO:0010032">
    <property type="term" value="P:meiotic chromosome condensation"/>
    <property type="evidence" value="ECO:0007669"/>
    <property type="project" value="TreeGrafter"/>
</dbReference>
<evidence type="ECO:0000256" key="1">
    <source>
        <dbReference type="SAM" id="MobiDB-lite"/>
    </source>
</evidence>
<dbReference type="InterPro" id="IPR023093">
    <property type="entry name" value="ScpA-like_C"/>
</dbReference>
<dbReference type="GO" id="GO:0000796">
    <property type="term" value="C:condensin complex"/>
    <property type="evidence" value="ECO:0007669"/>
    <property type="project" value="TreeGrafter"/>
</dbReference>
<gene>
    <name evidence="3" type="ORF">OLC1_LOCUS24659</name>
</gene>
<dbReference type="PANTHER" id="PTHR14324:SF3">
    <property type="entry name" value="CONDENSIN-2 COMPLEX SUBUNIT H2"/>
    <property type="match status" value="1"/>
</dbReference>
<dbReference type="GO" id="GO:0003682">
    <property type="term" value="F:chromatin binding"/>
    <property type="evidence" value="ECO:0007669"/>
    <property type="project" value="TreeGrafter"/>
</dbReference>
<dbReference type="AlphaFoldDB" id="A0AAV1EGX0"/>
<feature type="domain" description="Condensin-2 complex subunit H2 C-terminal" evidence="2">
    <location>
        <begin position="139"/>
        <end position="273"/>
    </location>
</feature>
<feature type="compositionally biased region" description="Acidic residues" evidence="1">
    <location>
        <begin position="92"/>
        <end position="120"/>
    </location>
</feature>
<dbReference type="InterPro" id="IPR031739">
    <property type="entry name" value="Ncaph2"/>
</dbReference>
<sequence length="352" mass="39537">MCTMIQAGKVTRRKGGNSRKYNPLTAEFPIARLDGPISAELIEMWEAKCSISQRQEPQVLSLYEKLRESLVQGGKQGFNAFSSSAENMDNGIDSEDAGGDLPDSDIPDNNEDAPEHDEDESNTHLNDGYTYEDPNSNKSLEDLCRSHLDSLLANLAETEKQTEMAARVSTWKQRIEENLEEQDSRPPFDIHEYGERVLEKLHTERHNGSSMAFNDVVKGQEKHDVARTFSALLQLVNNGDVELEKSGSRGEHICYTSENTFYVNLLRNKQQSDGLMPRITKKRANSQKGRAKDYNKQPAGKENIPVTIVSPSISTSSCRFSIKIGKPGVTSRCTPEGKKRRKSRFILRDEPV</sequence>
<dbReference type="GO" id="GO:0051306">
    <property type="term" value="P:mitotic sister chromatid separation"/>
    <property type="evidence" value="ECO:0007669"/>
    <property type="project" value="TreeGrafter"/>
</dbReference>
<evidence type="ECO:0000313" key="4">
    <source>
        <dbReference type="Proteomes" id="UP001161247"/>
    </source>
</evidence>
<feature type="region of interest" description="Disordered" evidence="1">
    <location>
        <begin position="329"/>
        <end position="352"/>
    </location>
</feature>
<dbReference type="Gene3D" id="1.10.10.580">
    <property type="entry name" value="Structural maintenance of chromosome 1. Chain E"/>
    <property type="match status" value="1"/>
</dbReference>
<evidence type="ECO:0000259" key="2">
    <source>
        <dbReference type="Pfam" id="PF16858"/>
    </source>
</evidence>
<feature type="region of interest" description="Disordered" evidence="1">
    <location>
        <begin position="1"/>
        <end position="20"/>
    </location>
</feature>
<proteinExistence type="predicted"/>
<dbReference type="Proteomes" id="UP001161247">
    <property type="component" value="Chromosome 9"/>
</dbReference>
<evidence type="ECO:0000313" key="3">
    <source>
        <dbReference type="EMBL" id="CAI9118885.1"/>
    </source>
</evidence>
<dbReference type="EMBL" id="OX459126">
    <property type="protein sequence ID" value="CAI9118885.1"/>
    <property type="molecule type" value="Genomic_DNA"/>
</dbReference>
<dbReference type="Pfam" id="PF16858">
    <property type="entry name" value="CNDH2_C"/>
    <property type="match status" value="1"/>
</dbReference>
<dbReference type="PANTHER" id="PTHR14324">
    <property type="entry name" value="CONDENSIN-2 COMPLEX SUBUNIT H2"/>
    <property type="match status" value="1"/>
</dbReference>